<comment type="caution">
    <text evidence="1">The sequence shown here is derived from an EMBL/GenBank/DDBJ whole genome shotgun (WGS) entry which is preliminary data.</text>
</comment>
<dbReference type="InterPro" id="IPR027417">
    <property type="entry name" value="P-loop_NTPase"/>
</dbReference>
<organism evidence="1 2">
    <name type="scientific">Neptunicoccus cionae</name>
    <dbReference type="NCBI Taxonomy" id="2035344"/>
    <lineage>
        <taxon>Bacteria</taxon>
        <taxon>Pseudomonadati</taxon>
        <taxon>Pseudomonadota</taxon>
        <taxon>Alphaproteobacteria</taxon>
        <taxon>Rhodobacterales</taxon>
        <taxon>Paracoccaceae</taxon>
        <taxon>Neptunicoccus</taxon>
    </lineage>
</organism>
<dbReference type="CDD" id="cd02019">
    <property type="entry name" value="NK"/>
    <property type="match status" value="1"/>
</dbReference>
<accession>A0A916R1I0</accession>
<dbReference type="RefSeq" id="WP_188678271.1">
    <property type="nucleotide sequence ID" value="NZ_BMKA01000007.1"/>
</dbReference>
<evidence type="ECO:0000313" key="2">
    <source>
        <dbReference type="Proteomes" id="UP000628017"/>
    </source>
</evidence>
<keyword evidence="2" id="KW-1185">Reference proteome</keyword>
<gene>
    <name evidence="1" type="ORF">GCM10011498_34480</name>
</gene>
<reference evidence="1" key="1">
    <citation type="journal article" date="2014" name="Int. J. Syst. Evol. Microbiol.">
        <title>Complete genome sequence of Corynebacterium casei LMG S-19264T (=DSM 44701T), isolated from a smear-ripened cheese.</title>
        <authorList>
            <consortium name="US DOE Joint Genome Institute (JGI-PGF)"/>
            <person name="Walter F."/>
            <person name="Albersmeier A."/>
            <person name="Kalinowski J."/>
            <person name="Ruckert C."/>
        </authorList>
    </citation>
    <scope>NUCLEOTIDE SEQUENCE</scope>
    <source>
        <strain evidence="1">CGMCC 1.15880</strain>
    </source>
</reference>
<dbReference type="Pfam" id="PF13671">
    <property type="entry name" value="AAA_33"/>
    <property type="match status" value="1"/>
</dbReference>
<evidence type="ECO:0000313" key="1">
    <source>
        <dbReference type="EMBL" id="GGA30413.1"/>
    </source>
</evidence>
<evidence type="ECO:0008006" key="3">
    <source>
        <dbReference type="Google" id="ProtNLM"/>
    </source>
</evidence>
<protein>
    <recommendedName>
        <fullName evidence="3">Zeta toxin</fullName>
    </recommendedName>
</protein>
<dbReference type="Gene3D" id="3.40.50.300">
    <property type="entry name" value="P-loop containing nucleotide triphosphate hydrolases"/>
    <property type="match status" value="1"/>
</dbReference>
<reference evidence="1" key="2">
    <citation type="submission" date="2020-09" db="EMBL/GenBank/DDBJ databases">
        <authorList>
            <person name="Sun Q."/>
            <person name="Zhou Y."/>
        </authorList>
    </citation>
    <scope>NUCLEOTIDE SEQUENCE</scope>
    <source>
        <strain evidence="1">CGMCC 1.15880</strain>
    </source>
</reference>
<proteinExistence type="predicted"/>
<dbReference type="SUPFAM" id="SSF52540">
    <property type="entry name" value="P-loop containing nucleoside triphosphate hydrolases"/>
    <property type="match status" value="1"/>
</dbReference>
<dbReference type="Proteomes" id="UP000628017">
    <property type="component" value="Unassembled WGS sequence"/>
</dbReference>
<name>A0A916R1I0_9RHOB</name>
<sequence length="172" mass="20292">MTAHKKPCDVHLIAGCTGAGKSTYSFRLAQELRGVRFAIDEWMERLHNQDKPAELRFEWFYERVQRNCHQMRKMAEQLVPLGVPVIFDCGLTNSHERGIFENWAEEHGFSTQLHYVDVPTEIRWQRVLKRNAEQAETFQFEVTREMFDGINAMWEAPSEEEMHRLHGVRITD</sequence>
<dbReference type="EMBL" id="BMKA01000007">
    <property type="protein sequence ID" value="GGA30413.1"/>
    <property type="molecule type" value="Genomic_DNA"/>
</dbReference>
<dbReference type="AlphaFoldDB" id="A0A916R1I0"/>